<comment type="caution">
    <text evidence="1">The sequence shown here is derived from an EMBL/GenBank/DDBJ whole genome shotgun (WGS) entry which is preliminary data.</text>
</comment>
<protein>
    <recommendedName>
        <fullName evidence="3">Reverse transcriptase domain-containing protein</fullName>
    </recommendedName>
</protein>
<evidence type="ECO:0000313" key="2">
    <source>
        <dbReference type="Proteomes" id="UP001281410"/>
    </source>
</evidence>
<evidence type="ECO:0000313" key="1">
    <source>
        <dbReference type="EMBL" id="KAK3223170.1"/>
    </source>
</evidence>
<keyword evidence="2" id="KW-1185">Reference proteome</keyword>
<sequence>MSVLVNGSPTAQFSVEKGFNIVVEGLSRLLRKTTVLGWVSGASFGGNRVHITHLQFADDTIIFLKPKLEYFLYTRRILRCFELASGLCINFHKSCVVKIGRLEEFLCAWTAVFKCQHASLRISYLGLPLGGRPNVVAF</sequence>
<reference evidence="1" key="1">
    <citation type="journal article" date="2023" name="Plant J.">
        <title>Genome sequences and population genomics provide insights into the demographic history, inbreeding, and mutation load of two 'living fossil' tree species of Dipteronia.</title>
        <authorList>
            <person name="Feng Y."/>
            <person name="Comes H.P."/>
            <person name="Chen J."/>
            <person name="Zhu S."/>
            <person name="Lu R."/>
            <person name="Zhang X."/>
            <person name="Li P."/>
            <person name="Qiu J."/>
            <person name="Olsen K.M."/>
            <person name="Qiu Y."/>
        </authorList>
    </citation>
    <scope>NUCLEOTIDE SEQUENCE</scope>
    <source>
        <strain evidence="1">NBL</strain>
    </source>
</reference>
<name>A0AAE0ASZ8_9ROSI</name>
<dbReference type="EMBL" id="JANJYJ010000003">
    <property type="protein sequence ID" value="KAK3223170.1"/>
    <property type="molecule type" value="Genomic_DNA"/>
</dbReference>
<accession>A0AAE0ASZ8</accession>
<organism evidence="1 2">
    <name type="scientific">Dipteronia sinensis</name>
    <dbReference type="NCBI Taxonomy" id="43782"/>
    <lineage>
        <taxon>Eukaryota</taxon>
        <taxon>Viridiplantae</taxon>
        <taxon>Streptophyta</taxon>
        <taxon>Embryophyta</taxon>
        <taxon>Tracheophyta</taxon>
        <taxon>Spermatophyta</taxon>
        <taxon>Magnoliopsida</taxon>
        <taxon>eudicotyledons</taxon>
        <taxon>Gunneridae</taxon>
        <taxon>Pentapetalae</taxon>
        <taxon>rosids</taxon>
        <taxon>malvids</taxon>
        <taxon>Sapindales</taxon>
        <taxon>Sapindaceae</taxon>
        <taxon>Hippocastanoideae</taxon>
        <taxon>Acereae</taxon>
        <taxon>Dipteronia</taxon>
    </lineage>
</organism>
<dbReference type="AlphaFoldDB" id="A0AAE0ASZ8"/>
<dbReference type="Proteomes" id="UP001281410">
    <property type="component" value="Unassembled WGS sequence"/>
</dbReference>
<proteinExistence type="predicted"/>
<gene>
    <name evidence="1" type="ORF">Dsin_010195</name>
</gene>
<evidence type="ECO:0008006" key="3">
    <source>
        <dbReference type="Google" id="ProtNLM"/>
    </source>
</evidence>